<dbReference type="EnsemblPlants" id="AET2Gv21176900.13">
    <property type="protein sequence ID" value="AET2Gv21176900.13"/>
    <property type="gene ID" value="AET2Gv21176900"/>
</dbReference>
<evidence type="ECO:0000313" key="2">
    <source>
        <dbReference type="Proteomes" id="UP000015105"/>
    </source>
</evidence>
<proteinExistence type="predicted"/>
<reference evidence="2" key="2">
    <citation type="journal article" date="2017" name="Nat. Plants">
        <title>The Aegilops tauschii genome reveals multiple impacts of transposons.</title>
        <authorList>
            <person name="Zhao G."/>
            <person name="Zou C."/>
            <person name="Li K."/>
            <person name="Wang K."/>
            <person name="Li T."/>
            <person name="Gao L."/>
            <person name="Zhang X."/>
            <person name="Wang H."/>
            <person name="Yang Z."/>
            <person name="Liu X."/>
            <person name="Jiang W."/>
            <person name="Mao L."/>
            <person name="Kong X."/>
            <person name="Jiao Y."/>
            <person name="Jia J."/>
        </authorList>
    </citation>
    <scope>NUCLEOTIDE SEQUENCE [LARGE SCALE GENOMIC DNA]</scope>
    <source>
        <strain evidence="2">cv. AL8/78</strain>
    </source>
</reference>
<evidence type="ECO:0000313" key="1">
    <source>
        <dbReference type="EnsemblPlants" id="AET2Gv21176900.13"/>
    </source>
</evidence>
<dbReference type="AlphaFoldDB" id="A0A453DB91"/>
<reference evidence="1" key="4">
    <citation type="submission" date="2019-03" db="UniProtKB">
        <authorList>
            <consortium name="EnsemblPlants"/>
        </authorList>
    </citation>
    <scope>IDENTIFICATION</scope>
</reference>
<organism evidence="1 2">
    <name type="scientific">Aegilops tauschii subsp. strangulata</name>
    <name type="common">Goatgrass</name>
    <dbReference type="NCBI Taxonomy" id="200361"/>
    <lineage>
        <taxon>Eukaryota</taxon>
        <taxon>Viridiplantae</taxon>
        <taxon>Streptophyta</taxon>
        <taxon>Embryophyta</taxon>
        <taxon>Tracheophyta</taxon>
        <taxon>Spermatophyta</taxon>
        <taxon>Magnoliopsida</taxon>
        <taxon>Liliopsida</taxon>
        <taxon>Poales</taxon>
        <taxon>Poaceae</taxon>
        <taxon>BOP clade</taxon>
        <taxon>Pooideae</taxon>
        <taxon>Triticodae</taxon>
        <taxon>Triticeae</taxon>
        <taxon>Triticinae</taxon>
        <taxon>Aegilops</taxon>
    </lineage>
</organism>
<name>A0A453DB91_AEGTS</name>
<sequence>GDTALLLVRTVEITSGRHVSAEQKLNLWEYSQLEQLTSSICRKLATRVLAQVRMYMHSVSSV</sequence>
<reference evidence="1" key="3">
    <citation type="journal article" date="2017" name="Nature">
        <title>Genome sequence of the progenitor of the wheat D genome Aegilops tauschii.</title>
        <authorList>
            <person name="Luo M.C."/>
            <person name="Gu Y.Q."/>
            <person name="Puiu D."/>
            <person name="Wang H."/>
            <person name="Twardziok S.O."/>
            <person name="Deal K.R."/>
            <person name="Huo N."/>
            <person name="Zhu T."/>
            <person name="Wang L."/>
            <person name="Wang Y."/>
            <person name="McGuire P.E."/>
            <person name="Liu S."/>
            <person name="Long H."/>
            <person name="Ramasamy R.K."/>
            <person name="Rodriguez J.C."/>
            <person name="Van S.L."/>
            <person name="Yuan L."/>
            <person name="Wang Z."/>
            <person name="Xia Z."/>
            <person name="Xiao L."/>
            <person name="Anderson O.D."/>
            <person name="Ouyang S."/>
            <person name="Liang Y."/>
            <person name="Zimin A.V."/>
            <person name="Pertea G."/>
            <person name="Qi P."/>
            <person name="Bennetzen J.L."/>
            <person name="Dai X."/>
            <person name="Dawson M.W."/>
            <person name="Muller H.G."/>
            <person name="Kugler K."/>
            <person name="Rivarola-Duarte L."/>
            <person name="Spannagl M."/>
            <person name="Mayer K.F.X."/>
            <person name="Lu F.H."/>
            <person name="Bevan M.W."/>
            <person name="Leroy P."/>
            <person name="Li P."/>
            <person name="You F.M."/>
            <person name="Sun Q."/>
            <person name="Liu Z."/>
            <person name="Lyons E."/>
            <person name="Wicker T."/>
            <person name="Salzberg S.L."/>
            <person name="Devos K.M."/>
            <person name="Dvorak J."/>
        </authorList>
    </citation>
    <scope>NUCLEOTIDE SEQUENCE [LARGE SCALE GENOMIC DNA]</scope>
    <source>
        <strain evidence="1">cv. AL8/78</strain>
    </source>
</reference>
<accession>A0A453DB91</accession>
<dbReference type="InterPro" id="IPR008949">
    <property type="entry name" value="Isoprenoid_synthase_dom_sf"/>
</dbReference>
<keyword evidence="2" id="KW-1185">Reference proteome</keyword>
<dbReference type="Proteomes" id="UP000015105">
    <property type="component" value="Chromosome 2D"/>
</dbReference>
<dbReference type="Gene3D" id="1.10.600.10">
    <property type="entry name" value="Farnesyl Diphosphate Synthase"/>
    <property type="match status" value="1"/>
</dbReference>
<dbReference type="Gramene" id="AET2Gv21176900.13">
    <property type="protein sequence ID" value="AET2Gv21176900.13"/>
    <property type="gene ID" value="AET2Gv21176900"/>
</dbReference>
<protein>
    <submittedName>
        <fullName evidence="1">Uncharacterized protein</fullName>
    </submittedName>
</protein>
<reference evidence="2" key="1">
    <citation type="journal article" date="2014" name="Science">
        <title>Ancient hybridizations among the ancestral genomes of bread wheat.</title>
        <authorList>
            <consortium name="International Wheat Genome Sequencing Consortium,"/>
            <person name="Marcussen T."/>
            <person name="Sandve S.R."/>
            <person name="Heier L."/>
            <person name="Spannagl M."/>
            <person name="Pfeifer M."/>
            <person name="Jakobsen K.S."/>
            <person name="Wulff B.B."/>
            <person name="Steuernagel B."/>
            <person name="Mayer K.F."/>
            <person name="Olsen O.A."/>
        </authorList>
    </citation>
    <scope>NUCLEOTIDE SEQUENCE [LARGE SCALE GENOMIC DNA]</scope>
    <source>
        <strain evidence="2">cv. AL8/78</strain>
    </source>
</reference>
<reference evidence="1" key="5">
    <citation type="journal article" date="2021" name="G3 (Bethesda)">
        <title>Aegilops tauschii genome assembly Aet v5.0 features greater sequence contiguity and improved annotation.</title>
        <authorList>
            <person name="Wang L."/>
            <person name="Zhu T."/>
            <person name="Rodriguez J.C."/>
            <person name="Deal K.R."/>
            <person name="Dubcovsky J."/>
            <person name="McGuire P.E."/>
            <person name="Lux T."/>
            <person name="Spannagl M."/>
            <person name="Mayer K.F.X."/>
            <person name="Baldrich P."/>
            <person name="Meyers B.C."/>
            <person name="Huo N."/>
            <person name="Gu Y.Q."/>
            <person name="Zhou H."/>
            <person name="Devos K.M."/>
            <person name="Bennetzen J.L."/>
            <person name="Unver T."/>
            <person name="Budak H."/>
            <person name="Gulick P.J."/>
            <person name="Galiba G."/>
            <person name="Kalapos B."/>
            <person name="Nelson D.R."/>
            <person name="Li P."/>
            <person name="You F.M."/>
            <person name="Luo M.C."/>
            <person name="Dvorak J."/>
        </authorList>
    </citation>
    <scope>NUCLEOTIDE SEQUENCE [LARGE SCALE GENOMIC DNA]</scope>
    <source>
        <strain evidence="1">cv. AL8/78</strain>
    </source>
</reference>